<organism evidence="1 2">
    <name type="scientific">Paractinoplanes lichenicola</name>
    <dbReference type="NCBI Taxonomy" id="2802976"/>
    <lineage>
        <taxon>Bacteria</taxon>
        <taxon>Bacillati</taxon>
        <taxon>Actinomycetota</taxon>
        <taxon>Actinomycetes</taxon>
        <taxon>Micromonosporales</taxon>
        <taxon>Micromonosporaceae</taxon>
        <taxon>Paractinoplanes</taxon>
    </lineage>
</organism>
<dbReference type="EMBL" id="JAENHO010000001">
    <property type="protein sequence ID" value="MBL7253292.1"/>
    <property type="molecule type" value="Genomic_DNA"/>
</dbReference>
<gene>
    <name evidence="1" type="ORF">JKJ07_03110</name>
</gene>
<keyword evidence="2" id="KW-1185">Reference proteome</keyword>
<evidence type="ECO:0000313" key="2">
    <source>
        <dbReference type="Proteomes" id="UP000598996"/>
    </source>
</evidence>
<accession>A0ABS1VF20</accession>
<proteinExistence type="predicted"/>
<dbReference type="Proteomes" id="UP000598996">
    <property type="component" value="Unassembled WGS sequence"/>
</dbReference>
<reference evidence="1 2" key="1">
    <citation type="submission" date="2021-01" db="EMBL/GenBank/DDBJ databases">
        <title>Actinoplanes sp. nov. LDG1-01 isolated from lichen.</title>
        <authorList>
            <person name="Saeng-In P."/>
            <person name="Phongsopitanun W."/>
            <person name="Kanchanasin P."/>
            <person name="Yuki M."/>
            <person name="Kudo T."/>
            <person name="Ohkuma M."/>
            <person name="Tanasupawat S."/>
        </authorList>
    </citation>
    <scope>NUCLEOTIDE SEQUENCE [LARGE SCALE GENOMIC DNA]</scope>
    <source>
        <strain evidence="1 2">LDG1-01</strain>
    </source>
</reference>
<evidence type="ECO:0000313" key="1">
    <source>
        <dbReference type="EMBL" id="MBL7253292.1"/>
    </source>
</evidence>
<comment type="caution">
    <text evidence="1">The sequence shown here is derived from an EMBL/GenBank/DDBJ whole genome shotgun (WGS) entry which is preliminary data.</text>
</comment>
<sequence length="298" mass="33604">MTVSTVRRIGTRTVSIGVHEDPDVTPAETRRNYPAARIGREFIPPLKPGVNPRKVLDKIKEFAEKWSDGGVYVSYKPPPREVRAGAWTDVHRGIGQWLAKHPEVAVIVHHEPEGGAGRLEGPEFARMFKQARDEIKDGWSGARVVYCAMAYQWGPSGDVMKNPAPWRGVEADEYLCDVYSGKTFPTEFILPKHPGYVAWYDQIVRPRLRNGETVAYGLAERGFMGNDELRAKAIRRESAWLRGVFEKYEASGDLLDLPPCAYLAWSSVGWENEKGWLLHGDSAVAMRELLADFDEHVR</sequence>
<protein>
    <submittedName>
        <fullName evidence="1">Uncharacterized protein</fullName>
    </submittedName>
</protein>
<dbReference type="RefSeq" id="WP_202989637.1">
    <property type="nucleotide sequence ID" value="NZ_JAENHO010000001.1"/>
</dbReference>
<name>A0ABS1VF20_9ACTN</name>